<sequence>MANGCAQVFGCLLATLGLTCLIIATTVNEWKTDRHTDDGKVRSQIKNVGLWMECRSDPGREECDIFDSLLHQTTEIQVTRAMMILSMALSVCGLVTAILGMKSTLCLEADEQVKNKVAFAGGMLLIFSGVCALGIVSWYAHGVITSFHDSNPRAPRFSLGKCLFLGWGGALLSIIGGVFLACCSLSKSSPHRAYASPMPVQPLSGKEYV</sequence>
<dbReference type="Pfam" id="PF00822">
    <property type="entry name" value="PMP22_Claudin"/>
    <property type="match status" value="1"/>
</dbReference>
<feature type="transmembrane region" description="Helical" evidence="8">
    <location>
        <begin position="119"/>
        <end position="141"/>
    </location>
</feature>
<keyword evidence="4 8" id="KW-0812">Transmembrane</keyword>
<evidence type="ECO:0000256" key="6">
    <source>
        <dbReference type="ARBA" id="ARBA00022989"/>
    </source>
</evidence>
<comment type="function">
    <text evidence="8">Claudins function as major constituents of the tight junction complexes that regulate the permeability of epithelia.</text>
</comment>
<feature type="transmembrane region" description="Helical" evidence="8">
    <location>
        <begin position="81"/>
        <end position="99"/>
    </location>
</feature>
<evidence type="ECO:0000256" key="8">
    <source>
        <dbReference type="RuleBase" id="RU060637"/>
    </source>
</evidence>
<dbReference type="GO" id="GO:0005886">
    <property type="term" value="C:plasma membrane"/>
    <property type="evidence" value="ECO:0007669"/>
    <property type="project" value="UniProtKB-SubCell"/>
</dbReference>
<dbReference type="GO" id="GO:0005923">
    <property type="term" value="C:bicellular tight junction"/>
    <property type="evidence" value="ECO:0007669"/>
    <property type="project" value="UniProtKB-SubCell"/>
</dbReference>
<protein>
    <recommendedName>
        <fullName evidence="8">Claudin</fullName>
    </recommendedName>
</protein>
<evidence type="ECO:0000256" key="4">
    <source>
        <dbReference type="ARBA" id="ARBA00022692"/>
    </source>
</evidence>
<feature type="transmembrane region" description="Helical" evidence="8">
    <location>
        <begin position="162"/>
        <end position="181"/>
    </location>
</feature>
<name>A0ABD1JU61_9TELE</name>
<feature type="transmembrane region" description="Helical" evidence="8">
    <location>
        <begin position="6"/>
        <end position="27"/>
    </location>
</feature>
<dbReference type="Proteomes" id="UP001591681">
    <property type="component" value="Unassembled WGS sequence"/>
</dbReference>
<dbReference type="EMBL" id="JBHFQA010000012">
    <property type="protein sequence ID" value="KAL2090360.1"/>
    <property type="molecule type" value="Genomic_DNA"/>
</dbReference>
<dbReference type="InterPro" id="IPR017974">
    <property type="entry name" value="Claudin_CS"/>
</dbReference>
<evidence type="ECO:0000256" key="1">
    <source>
        <dbReference type="ARBA" id="ARBA00008295"/>
    </source>
</evidence>
<organism evidence="9 10">
    <name type="scientific">Coilia grayii</name>
    <name type="common">Gray's grenadier anchovy</name>
    <dbReference type="NCBI Taxonomy" id="363190"/>
    <lineage>
        <taxon>Eukaryota</taxon>
        <taxon>Metazoa</taxon>
        <taxon>Chordata</taxon>
        <taxon>Craniata</taxon>
        <taxon>Vertebrata</taxon>
        <taxon>Euteleostomi</taxon>
        <taxon>Actinopterygii</taxon>
        <taxon>Neopterygii</taxon>
        <taxon>Teleostei</taxon>
        <taxon>Clupei</taxon>
        <taxon>Clupeiformes</taxon>
        <taxon>Clupeoidei</taxon>
        <taxon>Engraulidae</taxon>
        <taxon>Coilinae</taxon>
        <taxon>Coilia</taxon>
    </lineage>
</organism>
<dbReference type="PROSITE" id="PS01346">
    <property type="entry name" value="CLAUDIN"/>
    <property type="match status" value="1"/>
</dbReference>
<dbReference type="AlphaFoldDB" id="A0ABD1JU61"/>
<comment type="similarity">
    <text evidence="1 8">Belongs to the claudin family.</text>
</comment>
<evidence type="ECO:0000256" key="5">
    <source>
        <dbReference type="ARBA" id="ARBA00022949"/>
    </source>
</evidence>
<dbReference type="PRINTS" id="PR01077">
    <property type="entry name" value="CLAUDIN"/>
</dbReference>
<gene>
    <name evidence="9" type="ORF">ACEWY4_015048</name>
</gene>
<proteinExistence type="inferred from homology"/>
<evidence type="ECO:0000313" key="9">
    <source>
        <dbReference type="EMBL" id="KAL2090360.1"/>
    </source>
</evidence>
<evidence type="ECO:0000256" key="7">
    <source>
        <dbReference type="ARBA" id="ARBA00023136"/>
    </source>
</evidence>
<evidence type="ECO:0000256" key="3">
    <source>
        <dbReference type="ARBA" id="ARBA00022475"/>
    </source>
</evidence>
<keyword evidence="2 8" id="KW-0796">Tight junction</keyword>
<keyword evidence="5 8" id="KW-0965">Cell junction</keyword>
<dbReference type="PANTHER" id="PTHR12002">
    <property type="entry name" value="CLAUDIN"/>
    <property type="match status" value="1"/>
</dbReference>
<keyword evidence="3 8" id="KW-1003">Cell membrane</keyword>
<keyword evidence="7 8" id="KW-0472">Membrane</keyword>
<comment type="caution">
    <text evidence="9">The sequence shown here is derived from an EMBL/GenBank/DDBJ whole genome shotgun (WGS) entry which is preliminary data.</text>
</comment>
<dbReference type="Gene3D" id="1.20.140.150">
    <property type="match status" value="1"/>
</dbReference>
<reference evidence="9 10" key="1">
    <citation type="submission" date="2024-09" db="EMBL/GenBank/DDBJ databases">
        <title>A chromosome-level genome assembly of Gray's grenadier anchovy, Coilia grayii.</title>
        <authorList>
            <person name="Fu Z."/>
        </authorList>
    </citation>
    <scope>NUCLEOTIDE SEQUENCE [LARGE SCALE GENOMIC DNA]</scope>
    <source>
        <strain evidence="9">G4</strain>
        <tissue evidence="9">Muscle</tissue>
    </source>
</reference>
<dbReference type="InterPro" id="IPR004031">
    <property type="entry name" value="PMP22/EMP/MP20/Claudin"/>
</dbReference>
<dbReference type="InterPro" id="IPR006187">
    <property type="entry name" value="Claudin"/>
</dbReference>
<accession>A0ABD1JU61</accession>
<comment type="subcellular location">
    <subcellularLocation>
        <location evidence="8">Cell junction</location>
        <location evidence="8">Tight junction</location>
    </subcellularLocation>
    <subcellularLocation>
        <location evidence="8">Cell membrane</location>
        <topology evidence="8">Multi-pass membrane protein</topology>
    </subcellularLocation>
</comment>
<evidence type="ECO:0000256" key="2">
    <source>
        <dbReference type="ARBA" id="ARBA00022427"/>
    </source>
</evidence>
<keyword evidence="10" id="KW-1185">Reference proteome</keyword>
<keyword evidence="6 8" id="KW-1133">Transmembrane helix</keyword>
<evidence type="ECO:0000313" key="10">
    <source>
        <dbReference type="Proteomes" id="UP001591681"/>
    </source>
</evidence>